<dbReference type="PANTHER" id="PTHR33164:SF57">
    <property type="entry name" value="MARR-FAMILY TRANSCRIPTIONAL REGULATOR"/>
    <property type="match status" value="1"/>
</dbReference>
<sequence>MTARPEVQELRGELSRMSRRFRAQADQLHPGLSFAAYFLLARMDGEESVPFGTLVAAAGLNKSTTSRQLTELWHEGLVERDPAPEGGRAIVYRLTDAGRERLAAAESVMDEGVARQVSSWSRADIVTLARLLHRYNHPGEPEADA</sequence>
<evidence type="ECO:0000259" key="1">
    <source>
        <dbReference type="PROSITE" id="PS50995"/>
    </source>
</evidence>
<feature type="domain" description="HTH marR-type" evidence="1">
    <location>
        <begin position="7"/>
        <end position="137"/>
    </location>
</feature>
<proteinExistence type="predicted"/>
<dbReference type="InterPro" id="IPR036388">
    <property type="entry name" value="WH-like_DNA-bd_sf"/>
</dbReference>
<name>A0ABW2JY34_9ACTN</name>
<dbReference type="SMART" id="SM00347">
    <property type="entry name" value="HTH_MARR"/>
    <property type="match status" value="1"/>
</dbReference>
<comment type="caution">
    <text evidence="2">The sequence shown here is derived from an EMBL/GenBank/DDBJ whole genome shotgun (WGS) entry which is preliminary data.</text>
</comment>
<evidence type="ECO:0000313" key="2">
    <source>
        <dbReference type="EMBL" id="MFC7310428.1"/>
    </source>
</evidence>
<dbReference type="InterPro" id="IPR000835">
    <property type="entry name" value="HTH_MarR-typ"/>
</dbReference>
<dbReference type="InterPro" id="IPR036390">
    <property type="entry name" value="WH_DNA-bd_sf"/>
</dbReference>
<dbReference type="InterPro" id="IPR005471">
    <property type="entry name" value="Tscrpt_reg_IclR_N"/>
</dbReference>
<gene>
    <name evidence="2" type="ORF">ACFQVC_40230</name>
</gene>
<dbReference type="Pfam" id="PF09339">
    <property type="entry name" value="HTH_IclR"/>
    <property type="match status" value="1"/>
</dbReference>
<evidence type="ECO:0000313" key="3">
    <source>
        <dbReference type="Proteomes" id="UP001596523"/>
    </source>
</evidence>
<dbReference type="Gene3D" id="1.10.10.10">
    <property type="entry name" value="Winged helix-like DNA-binding domain superfamily/Winged helix DNA-binding domain"/>
    <property type="match status" value="1"/>
</dbReference>
<accession>A0ABW2JY34</accession>
<keyword evidence="3" id="KW-1185">Reference proteome</keyword>
<organism evidence="2 3">
    <name type="scientific">Streptomyces monticola</name>
    <dbReference type="NCBI Taxonomy" id="2666263"/>
    <lineage>
        <taxon>Bacteria</taxon>
        <taxon>Bacillati</taxon>
        <taxon>Actinomycetota</taxon>
        <taxon>Actinomycetes</taxon>
        <taxon>Kitasatosporales</taxon>
        <taxon>Streptomycetaceae</taxon>
        <taxon>Streptomyces</taxon>
    </lineage>
</organism>
<protein>
    <submittedName>
        <fullName evidence="2">MarR family winged helix-turn-helix transcriptional regulator</fullName>
    </submittedName>
</protein>
<dbReference type="EMBL" id="JBHTCF010000033">
    <property type="protein sequence ID" value="MFC7310428.1"/>
    <property type="molecule type" value="Genomic_DNA"/>
</dbReference>
<dbReference type="PROSITE" id="PS50995">
    <property type="entry name" value="HTH_MARR_2"/>
    <property type="match status" value="1"/>
</dbReference>
<dbReference type="RefSeq" id="WP_381840931.1">
    <property type="nucleotide sequence ID" value="NZ_JBHTCF010000033.1"/>
</dbReference>
<dbReference type="SUPFAM" id="SSF46785">
    <property type="entry name" value="Winged helix' DNA-binding domain"/>
    <property type="match status" value="1"/>
</dbReference>
<dbReference type="InterPro" id="IPR039422">
    <property type="entry name" value="MarR/SlyA-like"/>
</dbReference>
<dbReference type="PANTHER" id="PTHR33164">
    <property type="entry name" value="TRANSCRIPTIONAL REGULATOR, MARR FAMILY"/>
    <property type="match status" value="1"/>
</dbReference>
<dbReference type="Proteomes" id="UP001596523">
    <property type="component" value="Unassembled WGS sequence"/>
</dbReference>
<reference evidence="3" key="1">
    <citation type="journal article" date="2019" name="Int. J. Syst. Evol. Microbiol.">
        <title>The Global Catalogue of Microorganisms (GCM) 10K type strain sequencing project: providing services to taxonomists for standard genome sequencing and annotation.</title>
        <authorList>
            <consortium name="The Broad Institute Genomics Platform"/>
            <consortium name="The Broad Institute Genome Sequencing Center for Infectious Disease"/>
            <person name="Wu L."/>
            <person name="Ma J."/>
        </authorList>
    </citation>
    <scope>NUCLEOTIDE SEQUENCE [LARGE SCALE GENOMIC DNA]</scope>
    <source>
        <strain evidence="3">SYNS20</strain>
    </source>
</reference>